<dbReference type="AlphaFoldDB" id="A0A0F9EU21"/>
<gene>
    <name evidence="1" type="ORF">LCGC14_2386610</name>
</gene>
<dbReference type="EMBL" id="LAZR01035517">
    <property type="protein sequence ID" value="KKL27293.1"/>
    <property type="molecule type" value="Genomic_DNA"/>
</dbReference>
<feature type="non-terminal residue" evidence="1">
    <location>
        <position position="1"/>
    </location>
</feature>
<sequence length="278" mass="31817">VIGQGQDSTQKQDNTLWQNGVMSGQNWVTKYQDRQRAFFSFRDGIRGTLGVTFGDDEDEDNPVNLALNTYFEVIPKNFLDDQGFPIWDDYFAAKDAAKTAALKAGRAVNGVQGEADVKRYLSPIEDDPIVAQFKKVGKLRDQMEEIPKYRFVDSAGAELVDRLLEKVRNIVAAAREQGSKINNPKFFRALLRSMPRDHNLYEVVAVALMRSTSSSGELYQQAWNPKRDELVINNPTMVKFYISLYKQMSEVNRLRFLRLYGTKYFDNDFIEDEGLNPI</sequence>
<accession>A0A0F9EU21</accession>
<reference evidence="1" key="1">
    <citation type="journal article" date="2015" name="Nature">
        <title>Complex archaea that bridge the gap between prokaryotes and eukaryotes.</title>
        <authorList>
            <person name="Spang A."/>
            <person name="Saw J.H."/>
            <person name="Jorgensen S.L."/>
            <person name="Zaremba-Niedzwiedzka K."/>
            <person name="Martijn J."/>
            <person name="Lind A.E."/>
            <person name="van Eijk R."/>
            <person name="Schleper C."/>
            <person name="Guy L."/>
            <person name="Ettema T.J."/>
        </authorList>
    </citation>
    <scope>NUCLEOTIDE SEQUENCE</scope>
</reference>
<evidence type="ECO:0000313" key="1">
    <source>
        <dbReference type="EMBL" id="KKL27293.1"/>
    </source>
</evidence>
<organism evidence="1">
    <name type="scientific">marine sediment metagenome</name>
    <dbReference type="NCBI Taxonomy" id="412755"/>
    <lineage>
        <taxon>unclassified sequences</taxon>
        <taxon>metagenomes</taxon>
        <taxon>ecological metagenomes</taxon>
    </lineage>
</organism>
<comment type="caution">
    <text evidence="1">The sequence shown here is derived from an EMBL/GenBank/DDBJ whole genome shotgun (WGS) entry which is preliminary data.</text>
</comment>
<protein>
    <submittedName>
        <fullName evidence="1">Uncharacterized protein</fullName>
    </submittedName>
</protein>
<name>A0A0F9EU21_9ZZZZ</name>
<proteinExistence type="predicted"/>